<sequence length="465" mass="51329">MSESSSFKVIIIGAGLAGSLLANGLLNNNVLFTIYEREAENSKREGYQIRLGDSAVTGFKACLRDEDFNAIIQKFGKSAASGAAAPCIYTSQFRPVLDLTSLPTYSKSFAINRVICRNLLLNPVRLSGNIRYEKSFAAYEIIHVAYSGSEKVRVIFTDGTSDECDVLIGADGSGSRVNKALGLKNLVDIDTHWSFLAKGSLTKDRLNELPVQLQKGPIIVFAKGVSFFYALYMPAKRDADKSASDYMDYDETEASFYWGLNIPKCLSTKYQDYANIPNRLEFCLEIIHDWAPELKFLITTGQDDALSSDIYITPLRASTKPTEDWRVRLQKKIQGGKQEEGHHRVWLLGDAVHAMQPNRGMGGNQAMHDCADILPYLLELNSTAASGRPPTGEEISSACAKYESTMIERAFTWVSKSGGTSMLTLDFDGILGKLISISGKVLVPVVSAFLRVPFFRPPETQESGW</sequence>
<evidence type="ECO:0000259" key="6">
    <source>
        <dbReference type="Pfam" id="PF01494"/>
    </source>
</evidence>
<proteinExistence type="predicted"/>
<reference evidence="7" key="2">
    <citation type="journal article" date="2023" name="IMA Fungus">
        <title>Comparative genomic study of the Penicillium genus elucidates a diverse pangenome and 15 lateral gene transfer events.</title>
        <authorList>
            <person name="Petersen C."/>
            <person name="Sorensen T."/>
            <person name="Nielsen M.R."/>
            <person name="Sondergaard T.E."/>
            <person name="Sorensen J.L."/>
            <person name="Fitzpatrick D.A."/>
            <person name="Frisvad J.C."/>
            <person name="Nielsen K.L."/>
        </authorList>
    </citation>
    <scope>NUCLEOTIDE SEQUENCE</scope>
    <source>
        <strain evidence="7">IBT 21472</strain>
    </source>
</reference>
<gene>
    <name evidence="7" type="ORF">N7476_003545</name>
</gene>
<evidence type="ECO:0000256" key="1">
    <source>
        <dbReference type="ARBA" id="ARBA00001974"/>
    </source>
</evidence>
<comment type="cofactor">
    <cofactor evidence="1">
        <name>FAD</name>
        <dbReference type="ChEBI" id="CHEBI:57692"/>
    </cofactor>
</comment>
<dbReference type="GO" id="GO:0071949">
    <property type="term" value="F:FAD binding"/>
    <property type="evidence" value="ECO:0007669"/>
    <property type="project" value="InterPro"/>
</dbReference>
<keyword evidence="8" id="KW-1185">Reference proteome</keyword>
<organism evidence="7 8">
    <name type="scientific">Penicillium atrosanguineum</name>
    <dbReference type="NCBI Taxonomy" id="1132637"/>
    <lineage>
        <taxon>Eukaryota</taxon>
        <taxon>Fungi</taxon>
        <taxon>Dikarya</taxon>
        <taxon>Ascomycota</taxon>
        <taxon>Pezizomycotina</taxon>
        <taxon>Eurotiomycetes</taxon>
        <taxon>Eurotiomycetidae</taxon>
        <taxon>Eurotiales</taxon>
        <taxon>Aspergillaceae</taxon>
        <taxon>Penicillium</taxon>
    </lineage>
</organism>
<dbReference type="InterPro" id="IPR002938">
    <property type="entry name" value="FAD-bd"/>
</dbReference>
<dbReference type="Gene3D" id="3.50.50.60">
    <property type="entry name" value="FAD/NAD(P)-binding domain"/>
    <property type="match status" value="1"/>
</dbReference>
<dbReference type="PANTHER" id="PTHR47178:SF5">
    <property type="entry name" value="FAD-BINDING DOMAIN-CONTAINING PROTEIN"/>
    <property type="match status" value="1"/>
</dbReference>
<dbReference type="GO" id="GO:0004497">
    <property type="term" value="F:monooxygenase activity"/>
    <property type="evidence" value="ECO:0007669"/>
    <property type="project" value="UniProtKB-KW"/>
</dbReference>
<protein>
    <recommendedName>
        <fullName evidence="6">FAD-binding domain-containing protein</fullName>
    </recommendedName>
</protein>
<dbReference type="PRINTS" id="PR00420">
    <property type="entry name" value="RNGMNOXGNASE"/>
</dbReference>
<dbReference type="Pfam" id="PF01494">
    <property type="entry name" value="FAD_binding_3"/>
    <property type="match status" value="1"/>
</dbReference>
<dbReference type="EMBL" id="JAPZBO010000002">
    <property type="protein sequence ID" value="KAJ5324945.1"/>
    <property type="molecule type" value="Genomic_DNA"/>
</dbReference>
<keyword evidence="5" id="KW-0503">Monooxygenase</keyword>
<evidence type="ECO:0000313" key="8">
    <source>
        <dbReference type="Proteomes" id="UP001147746"/>
    </source>
</evidence>
<dbReference type="AlphaFoldDB" id="A0A9W9Q5M3"/>
<evidence type="ECO:0000256" key="5">
    <source>
        <dbReference type="ARBA" id="ARBA00023033"/>
    </source>
</evidence>
<name>A0A9W9Q5M3_9EURO</name>
<dbReference type="SUPFAM" id="SSF51905">
    <property type="entry name" value="FAD/NAD(P)-binding domain"/>
    <property type="match status" value="1"/>
</dbReference>
<dbReference type="InterPro" id="IPR036188">
    <property type="entry name" value="FAD/NAD-bd_sf"/>
</dbReference>
<feature type="domain" description="FAD-binding" evidence="6">
    <location>
        <begin position="343"/>
        <end position="380"/>
    </location>
</feature>
<comment type="caution">
    <text evidence="7">The sequence shown here is derived from an EMBL/GenBank/DDBJ whole genome shotgun (WGS) entry which is preliminary data.</text>
</comment>
<evidence type="ECO:0000256" key="4">
    <source>
        <dbReference type="ARBA" id="ARBA00023002"/>
    </source>
</evidence>
<keyword evidence="2" id="KW-0285">Flavoprotein</keyword>
<accession>A0A9W9Q5M3</accession>
<keyword evidence="3" id="KW-0274">FAD</keyword>
<evidence type="ECO:0000313" key="7">
    <source>
        <dbReference type="EMBL" id="KAJ5324945.1"/>
    </source>
</evidence>
<reference evidence="7" key="1">
    <citation type="submission" date="2022-12" db="EMBL/GenBank/DDBJ databases">
        <authorList>
            <person name="Petersen C."/>
        </authorList>
    </citation>
    <scope>NUCLEOTIDE SEQUENCE</scope>
    <source>
        <strain evidence="7">IBT 21472</strain>
    </source>
</reference>
<dbReference type="Proteomes" id="UP001147746">
    <property type="component" value="Unassembled WGS sequence"/>
</dbReference>
<dbReference type="PANTHER" id="PTHR47178">
    <property type="entry name" value="MONOOXYGENASE, FAD-BINDING"/>
    <property type="match status" value="1"/>
</dbReference>
<keyword evidence="4" id="KW-0560">Oxidoreductase</keyword>
<evidence type="ECO:0000256" key="2">
    <source>
        <dbReference type="ARBA" id="ARBA00022630"/>
    </source>
</evidence>
<evidence type="ECO:0000256" key="3">
    <source>
        <dbReference type="ARBA" id="ARBA00022827"/>
    </source>
</evidence>